<proteinExistence type="predicted"/>
<dbReference type="Proteomes" id="UP000467700">
    <property type="component" value="Unassembled WGS sequence"/>
</dbReference>
<keyword evidence="1" id="KW-0472">Membrane</keyword>
<accession>A0A8S0VSN5</accession>
<organism evidence="2 3">
    <name type="scientific">Cyclocybe aegerita</name>
    <name type="common">Black poplar mushroom</name>
    <name type="synonym">Agrocybe aegerita</name>
    <dbReference type="NCBI Taxonomy" id="1973307"/>
    <lineage>
        <taxon>Eukaryota</taxon>
        <taxon>Fungi</taxon>
        <taxon>Dikarya</taxon>
        <taxon>Basidiomycota</taxon>
        <taxon>Agaricomycotina</taxon>
        <taxon>Agaricomycetes</taxon>
        <taxon>Agaricomycetidae</taxon>
        <taxon>Agaricales</taxon>
        <taxon>Agaricineae</taxon>
        <taxon>Bolbitiaceae</taxon>
        <taxon>Cyclocybe</taxon>
    </lineage>
</organism>
<comment type="caution">
    <text evidence="2">The sequence shown here is derived from an EMBL/GenBank/DDBJ whole genome shotgun (WGS) entry which is preliminary data.</text>
</comment>
<dbReference type="EMBL" id="CACVBS010000001">
    <property type="protein sequence ID" value="CAA7257437.1"/>
    <property type="molecule type" value="Genomic_DNA"/>
</dbReference>
<feature type="transmembrane region" description="Helical" evidence="1">
    <location>
        <begin position="114"/>
        <end position="136"/>
    </location>
</feature>
<feature type="transmembrane region" description="Helical" evidence="1">
    <location>
        <begin position="156"/>
        <end position="186"/>
    </location>
</feature>
<keyword evidence="3" id="KW-1185">Reference proteome</keyword>
<protein>
    <submittedName>
        <fullName evidence="2">Uncharacterized protein</fullName>
    </submittedName>
</protein>
<keyword evidence="1" id="KW-0812">Transmembrane</keyword>
<name>A0A8S0VSN5_CYCAE</name>
<dbReference type="AlphaFoldDB" id="A0A8S0VSN5"/>
<evidence type="ECO:0000313" key="2">
    <source>
        <dbReference type="EMBL" id="CAA7257437.1"/>
    </source>
</evidence>
<feature type="transmembrane region" description="Helical" evidence="1">
    <location>
        <begin position="198"/>
        <end position="222"/>
    </location>
</feature>
<dbReference type="OrthoDB" id="10349785at2759"/>
<feature type="transmembrane region" description="Helical" evidence="1">
    <location>
        <begin position="68"/>
        <end position="86"/>
    </location>
</feature>
<sequence>MPQDLTLVPNVSIQEVDLEAALRDGGETSRLQTTALILKNHNLRYYFKTGLILVVFSVQKGAGSNALTGSLLVWLLALVAVFCSRIDQLKRIEAKEAALHRWATRRIALVQPEFIHITSVIFPFMKFGLVTLISFIESRLHVALQHSKTTNATEVVLTAIFMIILHVLYSCAFMFLLVVNLILLANIARVRVPKLRDVLFYVDNIVVIALGLVLFLCMPLQLGPIKARRALAL</sequence>
<reference evidence="2 3" key="1">
    <citation type="submission" date="2020-01" db="EMBL/GenBank/DDBJ databases">
        <authorList>
            <person name="Gupta K D."/>
        </authorList>
    </citation>
    <scope>NUCLEOTIDE SEQUENCE [LARGE SCALE GENOMIC DNA]</scope>
</reference>
<keyword evidence="1" id="KW-1133">Transmembrane helix</keyword>
<evidence type="ECO:0000313" key="3">
    <source>
        <dbReference type="Proteomes" id="UP000467700"/>
    </source>
</evidence>
<evidence type="ECO:0000256" key="1">
    <source>
        <dbReference type="SAM" id="Phobius"/>
    </source>
</evidence>
<gene>
    <name evidence="2" type="ORF">AAE3_LOCUS500</name>
</gene>